<evidence type="ECO:0000313" key="2">
    <source>
        <dbReference type="Proteomes" id="UP000596929"/>
    </source>
</evidence>
<evidence type="ECO:0000313" key="1">
    <source>
        <dbReference type="EMBL" id="MBC5628874.1"/>
    </source>
</evidence>
<organism evidence="1 2">
    <name type="scientific">Clostridium hominis</name>
    <dbReference type="NCBI Taxonomy" id="2763036"/>
    <lineage>
        <taxon>Bacteria</taxon>
        <taxon>Bacillati</taxon>
        <taxon>Bacillota</taxon>
        <taxon>Clostridia</taxon>
        <taxon>Eubacteriales</taxon>
        <taxon>Clostridiaceae</taxon>
        <taxon>Clostridium</taxon>
    </lineage>
</organism>
<keyword evidence="2" id="KW-1185">Reference proteome</keyword>
<dbReference type="Proteomes" id="UP000596929">
    <property type="component" value="Unassembled WGS sequence"/>
</dbReference>
<comment type="caution">
    <text evidence="1">The sequence shown here is derived from an EMBL/GenBank/DDBJ whole genome shotgun (WGS) entry which is preliminary data.</text>
</comment>
<accession>A0ABR7DBU2</accession>
<reference evidence="1 2" key="1">
    <citation type="submission" date="2020-08" db="EMBL/GenBank/DDBJ databases">
        <title>Genome public.</title>
        <authorList>
            <person name="Liu C."/>
            <person name="Sun Q."/>
        </authorList>
    </citation>
    <scope>NUCLEOTIDE SEQUENCE [LARGE SCALE GENOMIC DNA]</scope>
    <source>
        <strain evidence="1 2">NSJ-6</strain>
    </source>
</reference>
<dbReference type="EMBL" id="JACOOO010000015">
    <property type="protein sequence ID" value="MBC5628874.1"/>
    <property type="molecule type" value="Genomic_DNA"/>
</dbReference>
<name>A0ABR7DBU2_9CLOT</name>
<gene>
    <name evidence="1" type="ORF">H8S20_08220</name>
</gene>
<proteinExistence type="predicted"/>
<evidence type="ECO:0008006" key="3">
    <source>
        <dbReference type="Google" id="ProtNLM"/>
    </source>
</evidence>
<dbReference type="RefSeq" id="WP_186859810.1">
    <property type="nucleotide sequence ID" value="NZ_JACOOO010000015.1"/>
</dbReference>
<protein>
    <recommendedName>
        <fullName evidence="3">HK97 gp10 family phage protein</fullName>
    </recommendedName>
</protein>
<sequence>MAMEVSGFDDLFGTLELLGNVGNKVGKKAVKAGLDEMLDQMKKDAPKDTGDSAEHLDITRLKQYKGGSVWGACGISSNNWEETKALWFQHFGYENKGARGRFKGRIVRANVGWMTDSFEKSNKKAEAILEKTVADEIDRILK</sequence>